<evidence type="ECO:0000256" key="10">
    <source>
        <dbReference type="ARBA" id="ARBA00023136"/>
    </source>
</evidence>
<dbReference type="PANTHER" id="PTHR45436">
    <property type="entry name" value="SENSOR HISTIDINE KINASE YKOH"/>
    <property type="match status" value="1"/>
</dbReference>
<dbReference type="GO" id="GO:0005524">
    <property type="term" value="F:ATP binding"/>
    <property type="evidence" value="ECO:0007669"/>
    <property type="project" value="UniProtKB-KW"/>
</dbReference>
<dbReference type="Pfam" id="PF00512">
    <property type="entry name" value="HisKA"/>
    <property type="match status" value="1"/>
</dbReference>
<evidence type="ECO:0000256" key="8">
    <source>
        <dbReference type="ARBA" id="ARBA00022989"/>
    </source>
</evidence>
<dbReference type="PROSITE" id="PS50885">
    <property type="entry name" value="HAMP"/>
    <property type="match status" value="1"/>
</dbReference>
<keyword evidence="15" id="KW-0067">ATP-binding</keyword>
<dbReference type="InterPro" id="IPR003594">
    <property type="entry name" value="HATPase_dom"/>
</dbReference>
<evidence type="ECO:0000256" key="4">
    <source>
        <dbReference type="ARBA" id="ARBA00022553"/>
    </source>
</evidence>
<evidence type="ECO:0000256" key="7">
    <source>
        <dbReference type="ARBA" id="ARBA00022777"/>
    </source>
</evidence>
<dbReference type="PANTHER" id="PTHR45436:SF5">
    <property type="entry name" value="SENSOR HISTIDINE KINASE TRCS"/>
    <property type="match status" value="1"/>
</dbReference>
<keyword evidence="4" id="KW-0597">Phosphoprotein</keyword>
<dbReference type="EC" id="2.7.13.3" evidence="3"/>
<proteinExistence type="predicted"/>
<keyword evidence="7" id="KW-0418">Kinase</keyword>
<dbReference type="CDD" id="cd00082">
    <property type="entry name" value="HisKA"/>
    <property type="match status" value="1"/>
</dbReference>
<keyword evidence="9" id="KW-0902">Two-component regulatory system</keyword>
<evidence type="ECO:0000256" key="11">
    <source>
        <dbReference type="SAM" id="MobiDB-lite"/>
    </source>
</evidence>
<reference evidence="15 16" key="1">
    <citation type="submission" date="2023-11" db="EMBL/GenBank/DDBJ databases">
        <title>MicrobeMod: A computational toolkit for identifying prokaryotic methylation and restriction-modification with nanopore sequencing.</title>
        <authorList>
            <person name="Crits-Christoph A."/>
            <person name="Kang S.C."/>
            <person name="Lee H."/>
            <person name="Ostrov N."/>
        </authorList>
    </citation>
    <scope>NUCLEOTIDE SEQUENCE [LARGE SCALE GENOMIC DNA]</scope>
    <source>
        <strain evidence="15 16">DSMZ 16071</strain>
    </source>
</reference>
<evidence type="ECO:0000256" key="1">
    <source>
        <dbReference type="ARBA" id="ARBA00000085"/>
    </source>
</evidence>
<dbReference type="SUPFAM" id="SSF47384">
    <property type="entry name" value="Homodimeric domain of signal transducing histidine kinase"/>
    <property type="match status" value="1"/>
</dbReference>
<keyword evidence="6 12" id="KW-0812">Transmembrane</keyword>
<comment type="subcellular location">
    <subcellularLocation>
        <location evidence="2">Membrane</location>
    </subcellularLocation>
</comment>
<evidence type="ECO:0000259" key="13">
    <source>
        <dbReference type="PROSITE" id="PS50109"/>
    </source>
</evidence>
<dbReference type="Gene3D" id="6.10.340.10">
    <property type="match status" value="1"/>
</dbReference>
<dbReference type="SUPFAM" id="SSF55874">
    <property type="entry name" value="ATPase domain of HSP90 chaperone/DNA topoisomerase II/histidine kinase"/>
    <property type="match status" value="1"/>
</dbReference>
<evidence type="ECO:0000256" key="6">
    <source>
        <dbReference type="ARBA" id="ARBA00022692"/>
    </source>
</evidence>
<evidence type="ECO:0000256" key="2">
    <source>
        <dbReference type="ARBA" id="ARBA00004370"/>
    </source>
</evidence>
<keyword evidence="10 12" id="KW-0472">Membrane</keyword>
<organism evidence="15 16">
    <name type="scientific">Kangiella aquimarina</name>
    <dbReference type="NCBI Taxonomy" id="261965"/>
    <lineage>
        <taxon>Bacteria</taxon>
        <taxon>Pseudomonadati</taxon>
        <taxon>Pseudomonadota</taxon>
        <taxon>Gammaproteobacteria</taxon>
        <taxon>Kangiellales</taxon>
        <taxon>Kangiellaceae</taxon>
        <taxon>Kangiella</taxon>
    </lineage>
</organism>
<dbReference type="Gene3D" id="1.10.287.130">
    <property type="match status" value="1"/>
</dbReference>
<dbReference type="Pfam" id="PF00672">
    <property type="entry name" value="HAMP"/>
    <property type="match status" value="1"/>
</dbReference>
<dbReference type="SUPFAM" id="SSF158472">
    <property type="entry name" value="HAMP domain-like"/>
    <property type="match status" value="1"/>
</dbReference>
<keyword evidence="5" id="KW-0808">Transferase</keyword>
<dbReference type="Gene3D" id="3.30.565.10">
    <property type="entry name" value="Histidine kinase-like ATPase, C-terminal domain"/>
    <property type="match status" value="1"/>
</dbReference>
<evidence type="ECO:0000313" key="15">
    <source>
        <dbReference type="EMBL" id="WQG85600.1"/>
    </source>
</evidence>
<dbReference type="EMBL" id="CP140158">
    <property type="protein sequence ID" value="WQG85600.1"/>
    <property type="molecule type" value="Genomic_DNA"/>
</dbReference>
<dbReference type="InterPro" id="IPR036097">
    <property type="entry name" value="HisK_dim/P_sf"/>
</dbReference>
<feature type="region of interest" description="Disordered" evidence="11">
    <location>
        <begin position="92"/>
        <end position="113"/>
    </location>
</feature>
<dbReference type="PRINTS" id="PR00344">
    <property type="entry name" value="BCTRLSENSOR"/>
</dbReference>
<dbReference type="InterPro" id="IPR003661">
    <property type="entry name" value="HisK_dim/P_dom"/>
</dbReference>
<dbReference type="SMART" id="SM00388">
    <property type="entry name" value="HisKA"/>
    <property type="match status" value="1"/>
</dbReference>
<keyword evidence="8 12" id="KW-1133">Transmembrane helix</keyword>
<dbReference type="SMART" id="SM00387">
    <property type="entry name" value="HATPase_c"/>
    <property type="match status" value="1"/>
</dbReference>
<protein>
    <recommendedName>
        <fullName evidence="3">histidine kinase</fullName>
        <ecNumber evidence="3">2.7.13.3</ecNumber>
    </recommendedName>
</protein>
<feature type="domain" description="HAMP" evidence="14">
    <location>
        <begin position="200"/>
        <end position="254"/>
    </location>
</feature>
<dbReference type="SMART" id="SM00304">
    <property type="entry name" value="HAMP"/>
    <property type="match status" value="1"/>
</dbReference>
<evidence type="ECO:0000313" key="16">
    <source>
        <dbReference type="Proteomes" id="UP001324185"/>
    </source>
</evidence>
<name>A0ABZ0X501_9GAMM</name>
<dbReference type="Pfam" id="PF02518">
    <property type="entry name" value="HATPase_c"/>
    <property type="match status" value="1"/>
</dbReference>
<evidence type="ECO:0000256" key="3">
    <source>
        <dbReference type="ARBA" id="ARBA00012438"/>
    </source>
</evidence>
<dbReference type="CDD" id="cd06225">
    <property type="entry name" value="HAMP"/>
    <property type="match status" value="1"/>
</dbReference>
<comment type="catalytic activity">
    <reaction evidence="1">
        <text>ATP + protein L-histidine = ADP + protein N-phospho-L-histidine.</text>
        <dbReference type="EC" id="2.7.13.3"/>
    </reaction>
</comment>
<evidence type="ECO:0000259" key="14">
    <source>
        <dbReference type="PROSITE" id="PS50885"/>
    </source>
</evidence>
<feature type="domain" description="Histidine kinase" evidence="13">
    <location>
        <begin position="262"/>
        <end position="479"/>
    </location>
</feature>
<dbReference type="InterPro" id="IPR050428">
    <property type="entry name" value="TCS_sensor_his_kinase"/>
</dbReference>
<evidence type="ECO:0000256" key="5">
    <source>
        <dbReference type="ARBA" id="ARBA00022679"/>
    </source>
</evidence>
<dbReference type="RefSeq" id="WP_018623590.1">
    <property type="nucleotide sequence ID" value="NZ_CP140158.1"/>
</dbReference>
<dbReference type="InterPro" id="IPR036890">
    <property type="entry name" value="HATPase_C_sf"/>
</dbReference>
<dbReference type="InterPro" id="IPR003660">
    <property type="entry name" value="HAMP_dom"/>
</dbReference>
<evidence type="ECO:0000256" key="12">
    <source>
        <dbReference type="SAM" id="Phobius"/>
    </source>
</evidence>
<feature type="transmembrane region" description="Helical" evidence="12">
    <location>
        <begin position="180"/>
        <end position="199"/>
    </location>
</feature>
<keyword evidence="16" id="KW-1185">Reference proteome</keyword>
<accession>A0ABZ0X501</accession>
<dbReference type="InterPro" id="IPR004358">
    <property type="entry name" value="Sig_transdc_His_kin-like_C"/>
</dbReference>
<dbReference type="PROSITE" id="PS50109">
    <property type="entry name" value="HIS_KIN"/>
    <property type="match status" value="1"/>
</dbReference>
<gene>
    <name evidence="15" type="ORF">SR900_01650</name>
</gene>
<dbReference type="Proteomes" id="UP001324185">
    <property type="component" value="Chromosome"/>
</dbReference>
<evidence type="ECO:0000256" key="9">
    <source>
        <dbReference type="ARBA" id="ARBA00023012"/>
    </source>
</evidence>
<sequence>MQIRYKQFFVILVANLLLAAALFTAISWNFNRSFQEYVRNDQAKELQPLVEGLAEAYQQKGRSWQWLHNNRRQWQRLVQQYLIREAEPDSQVIEVSQSTQRPPRKPRPPHPMTQRLLLSDAHDNPIIELPVINPEHRKTSIQWLPIMIDGEVIGQLGVAHSTELEREMDRLFVTHQLQQSAWIVLGILLISVGLAFPFAKRLVRPVTRLQESMQQLAGGKIEQLEPLPVTSDDELGRLAHAFNLLTDTLKDNLKARQQWIADISHELRTPVAILQGELESLIDGVRPLQPSALKSLHAEVERLTGLINDLYELALSDQGSLSYQRKECSLGALLSDFLEQSQTQLSEKDITLDFHSPNRPLVLFADESRLIQLFRNLLINSLRYTDAGGQLRVRLFEDRNTGTATLIWEDSHPGVADKDLEKLFDRLYRTDSARDRISGGAGLGLAICRAIAEGHQGWIEASHSELGGLKVAVHFPLYGK</sequence>
<dbReference type="InterPro" id="IPR005467">
    <property type="entry name" value="His_kinase_dom"/>
</dbReference>
<keyword evidence="15" id="KW-0547">Nucleotide-binding</keyword>